<comment type="caution">
    <text evidence="2">The sequence shown here is derived from an EMBL/GenBank/DDBJ whole genome shotgun (WGS) entry which is preliminary data.</text>
</comment>
<evidence type="ECO:0000313" key="2">
    <source>
        <dbReference type="EMBL" id="PNY03543.1"/>
    </source>
</evidence>
<dbReference type="EMBL" id="ASHM01022754">
    <property type="protein sequence ID" value="PNY03543.1"/>
    <property type="molecule type" value="Genomic_DNA"/>
</dbReference>
<keyword evidence="2" id="KW-0378">Hydrolase</keyword>
<accession>A0A2K3NKJ9</accession>
<dbReference type="AlphaFoldDB" id="A0A2K3NKJ9"/>
<proteinExistence type="predicted"/>
<dbReference type="GO" id="GO:0004386">
    <property type="term" value="F:helicase activity"/>
    <property type="evidence" value="ECO:0007669"/>
    <property type="project" value="UniProtKB-KW"/>
</dbReference>
<keyword evidence="2" id="KW-0347">Helicase</keyword>
<dbReference type="PANTHER" id="PTHR14379:SF6">
    <property type="entry name" value="EMB|CAB71880.1"/>
    <property type="match status" value="1"/>
</dbReference>
<evidence type="ECO:0000313" key="3">
    <source>
        <dbReference type="Proteomes" id="UP000236291"/>
    </source>
</evidence>
<reference evidence="2 3" key="2">
    <citation type="journal article" date="2017" name="Front. Plant Sci.">
        <title>Gene Classification and Mining of Molecular Markers Useful in Red Clover (Trifolium pratense) Breeding.</title>
        <authorList>
            <person name="Istvanek J."/>
            <person name="Dluhosova J."/>
            <person name="Dluhos P."/>
            <person name="Patkova L."/>
            <person name="Nedelnik J."/>
            <person name="Repkova J."/>
        </authorList>
    </citation>
    <scope>NUCLEOTIDE SEQUENCE [LARGE SCALE GENOMIC DNA]</scope>
    <source>
        <strain evidence="3">cv. Tatra</strain>
        <tissue evidence="2">Young leaves</tissue>
    </source>
</reference>
<dbReference type="PANTHER" id="PTHR14379">
    <property type="entry name" value="LIMKAIN B LKAP"/>
    <property type="match status" value="1"/>
</dbReference>
<dbReference type="STRING" id="57577.A0A2K3NKJ9"/>
<protein>
    <submittedName>
        <fullName evidence="2">Helicase-like protein</fullName>
    </submittedName>
</protein>
<name>A0A2K3NKJ9_TRIPR</name>
<keyword evidence="1" id="KW-0732">Signal</keyword>
<keyword evidence="2" id="KW-0547">Nucleotide-binding</keyword>
<evidence type="ECO:0000256" key="1">
    <source>
        <dbReference type="SAM" id="SignalP"/>
    </source>
</evidence>
<dbReference type="InterPro" id="IPR024768">
    <property type="entry name" value="Marf1"/>
</dbReference>
<organism evidence="2 3">
    <name type="scientific">Trifolium pratense</name>
    <name type="common">Red clover</name>
    <dbReference type="NCBI Taxonomy" id="57577"/>
    <lineage>
        <taxon>Eukaryota</taxon>
        <taxon>Viridiplantae</taxon>
        <taxon>Streptophyta</taxon>
        <taxon>Embryophyta</taxon>
        <taxon>Tracheophyta</taxon>
        <taxon>Spermatophyta</taxon>
        <taxon>Magnoliopsida</taxon>
        <taxon>eudicotyledons</taxon>
        <taxon>Gunneridae</taxon>
        <taxon>Pentapetalae</taxon>
        <taxon>rosids</taxon>
        <taxon>fabids</taxon>
        <taxon>Fabales</taxon>
        <taxon>Fabaceae</taxon>
        <taxon>Papilionoideae</taxon>
        <taxon>50 kb inversion clade</taxon>
        <taxon>NPAAA clade</taxon>
        <taxon>Hologalegina</taxon>
        <taxon>IRL clade</taxon>
        <taxon>Trifolieae</taxon>
        <taxon>Trifolium</taxon>
    </lineage>
</organism>
<dbReference type="ExpressionAtlas" id="A0A2K3NKJ9">
    <property type="expression patterns" value="baseline"/>
</dbReference>
<feature type="signal peptide" evidence="1">
    <location>
        <begin position="1"/>
        <end position="21"/>
    </location>
</feature>
<feature type="chain" id="PRO_5014396006" evidence="1">
    <location>
        <begin position="22"/>
        <end position="152"/>
    </location>
</feature>
<keyword evidence="2" id="KW-0067">ATP-binding</keyword>
<dbReference type="GO" id="GO:0010468">
    <property type="term" value="P:regulation of gene expression"/>
    <property type="evidence" value="ECO:0007669"/>
    <property type="project" value="InterPro"/>
</dbReference>
<dbReference type="GO" id="GO:0005777">
    <property type="term" value="C:peroxisome"/>
    <property type="evidence" value="ECO:0007669"/>
    <property type="project" value="InterPro"/>
</dbReference>
<dbReference type="Proteomes" id="UP000236291">
    <property type="component" value="Unassembled WGS sequence"/>
</dbReference>
<sequence>MLLPLFLKNLLFLLPSRKVVFTGFQGFSSSASIPEVSVWWHLDSCPVPSGVSFSKVAPSIMAAVRANGIMGTIHIRAYGDFNSSGVDKEALKSTNISLYSSIDYPSSYIEKIVTEEREVAAVLVWDEEEDEIRVSIGLAWVRFLHIHNNKIR</sequence>
<gene>
    <name evidence="2" type="ORF">L195_g026876</name>
</gene>
<reference evidence="2 3" key="1">
    <citation type="journal article" date="2014" name="Am. J. Bot.">
        <title>Genome assembly and annotation for red clover (Trifolium pratense; Fabaceae).</title>
        <authorList>
            <person name="Istvanek J."/>
            <person name="Jaros M."/>
            <person name="Krenek A."/>
            <person name="Repkova J."/>
        </authorList>
    </citation>
    <scope>NUCLEOTIDE SEQUENCE [LARGE SCALE GENOMIC DNA]</scope>
    <source>
        <strain evidence="3">cv. Tatra</strain>
        <tissue evidence="2">Young leaves</tissue>
    </source>
</reference>